<evidence type="ECO:0000256" key="3">
    <source>
        <dbReference type="ARBA" id="ARBA00023002"/>
    </source>
</evidence>
<dbReference type="Proteomes" id="UP000023152">
    <property type="component" value="Unassembled WGS sequence"/>
</dbReference>
<organism evidence="5 6">
    <name type="scientific">Reticulomyxa filosa</name>
    <dbReference type="NCBI Taxonomy" id="46433"/>
    <lineage>
        <taxon>Eukaryota</taxon>
        <taxon>Sar</taxon>
        <taxon>Rhizaria</taxon>
        <taxon>Retaria</taxon>
        <taxon>Foraminifera</taxon>
        <taxon>Monothalamids</taxon>
        <taxon>Reticulomyxidae</taxon>
        <taxon>Reticulomyxa</taxon>
    </lineage>
</organism>
<name>X6LYD7_RETFI</name>
<feature type="domain" description="FAD/NAD(P)-binding" evidence="4">
    <location>
        <begin position="1"/>
        <end position="167"/>
    </location>
</feature>
<gene>
    <name evidence="5" type="ORF">RFI_30746</name>
</gene>
<comment type="similarity">
    <text evidence="1">Belongs to the class-II pyridine nucleotide-disulfide oxidoreductase family.</text>
</comment>
<accession>X6LYD7</accession>
<evidence type="ECO:0000256" key="1">
    <source>
        <dbReference type="ARBA" id="ARBA00009333"/>
    </source>
</evidence>
<dbReference type="InterPro" id="IPR050097">
    <property type="entry name" value="Ferredoxin-NADP_redctase_2"/>
</dbReference>
<keyword evidence="3" id="KW-0560">Oxidoreductase</keyword>
<dbReference type="PANTHER" id="PTHR48105">
    <property type="entry name" value="THIOREDOXIN REDUCTASE 1-RELATED-RELATED"/>
    <property type="match status" value="1"/>
</dbReference>
<dbReference type="SUPFAM" id="SSF51905">
    <property type="entry name" value="FAD/NAD(P)-binding domain"/>
    <property type="match status" value="1"/>
</dbReference>
<comment type="caution">
    <text evidence="5">The sequence shown here is derived from an EMBL/GenBank/DDBJ whole genome shotgun (WGS) entry which is preliminary data.</text>
</comment>
<evidence type="ECO:0000313" key="5">
    <source>
        <dbReference type="EMBL" id="ETO06644.1"/>
    </source>
</evidence>
<dbReference type="GO" id="GO:0016491">
    <property type="term" value="F:oxidoreductase activity"/>
    <property type="evidence" value="ECO:0007669"/>
    <property type="project" value="UniProtKB-KW"/>
</dbReference>
<dbReference type="InterPro" id="IPR036188">
    <property type="entry name" value="FAD/NAD-bd_sf"/>
</dbReference>
<protein>
    <submittedName>
        <fullName evidence="5">Thioredoxin reductase</fullName>
    </submittedName>
</protein>
<dbReference type="Pfam" id="PF07992">
    <property type="entry name" value="Pyr_redox_2"/>
    <property type="match status" value="1"/>
</dbReference>
<dbReference type="OrthoDB" id="371245at2759"/>
<sequence>VAVVGGGDTAMEEAIFLTKFAKKVYVIHRRNELKASKIMQDRAMKNPKIEFVWDTVITDVLRNDQKMVSLDSLFKMSTRKKFYFTHPRKRKMITPFNFLKFNNRYWLFLAIGHKPNTETFKGQLDLDSHGYIVVEKGGVRTSVPGVFACGDVQDSRYRQAITAAGTGCMAAMDAAKYLEDFFTQHT</sequence>
<evidence type="ECO:0000313" key="6">
    <source>
        <dbReference type="Proteomes" id="UP000023152"/>
    </source>
</evidence>
<dbReference type="EMBL" id="ASPP01026940">
    <property type="protein sequence ID" value="ETO06644.1"/>
    <property type="molecule type" value="Genomic_DNA"/>
</dbReference>
<feature type="non-terminal residue" evidence="5">
    <location>
        <position position="1"/>
    </location>
</feature>
<keyword evidence="2" id="KW-0285">Flavoprotein</keyword>
<evidence type="ECO:0000259" key="4">
    <source>
        <dbReference type="Pfam" id="PF07992"/>
    </source>
</evidence>
<dbReference type="AlphaFoldDB" id="X6LYD7"/>
<dbReference type="InterPro" id="IPR023753">
    <property type="entry name" value="FAD/NAD-binding_dom"/>
</dbReference>
<dbReference type="Gene3D" id="3.50.50.60">
    <property type="entry name" value="FAD/NAD(P)-binding domain"/>
    <property type="match status" value="2"/>
</dbReference>
<reference evidence="5 6" key="1">
    <citation type="journal article" date="2013" name="Curr. Biol.">
        <title>The Genome of the Foraminiferan Reticulomyxa filosa.</title>
        <authorList>
            <person name="Glockner G."/>
            <person name="Hulsmann N."/>
            <person name="Schleicher M."/>
            <person name="Noegel A.A."/>
            <person name="Eichinger L."/>
            <person name="Gallinger C."/>
            <person name="Pawlowski J."/>
            <person name="Sierra R."/>
            <person name="Euteneuer U."/>
            <person name="Pillet L."/>
            <person name="Moustafa A."/>
            <person name="Platzer M."/>
            <person name="Groth M."/>
            <person name="Szafranski K."/>
            <person name="Schliwa M."/>
        </authorList>
    </citation>
    <scope>NUCLEOTIDE SEQUENCE [LARGE SCALE GENOMIC DNA]</scope>
</reference>
<dbReference type="GO" id="GO:0097237">
    <property type="term" value="P:cellular response to toxic substance"/>
    <property type="evidence" value="ECO:0007669"/>
    <property type="project" value="UniProtKB-ARBA"/>
</dbReference>
<proteinExistence type="inferred from homology"/>
<keyword evidence="6" id="KW-1185">Reference proteome</keyword>
<evidence type="ECO:0000256" key="2">
    <source>
        <dbReference type="ARBA" id="ARBA00022630"/>
    </source>
</evidence>